<dbReference type="EMBL" id="CP038908">
    <property type="protein sequence ID" value="QGO07031.1"/>
    <property type="molecule type" value="Genomic_DNA"/>
</dbReference>
<reference evidence="1 2" key="1">
    <citation type="submission" date="2019-04" db="EMBL/GenBank/DDBJ databases">
        <title>Complete genome sequencing of Piscirickettsia salmonis strain Psal-009.</title>
        <authorList>
            <person name="Schober I."/>
            <person name="Bunk B."/>
            <person name="Sproer C."/>
            <person name="Carril G.P."/>
            <person name="Riedel T."/>
            <person name="Flores-Herrera P.A."/>
            <person name="Nourdin-Galindo G."/>
            <person name="Marshall S.H."/>
            <person name="Overmann J."/>
        </authorList>
    </citation>
    <scope>NUCLEOTIDE SEQUENCE [LARGE SCALE GENOMIC DNA]</scope>
    <source>
        <strain evidence="1 2">Psal-009</strain>
    </source>
</reference>
<dbReference type="AlphaFoldDB" id="A0A9Q5VGS6"/>
<protein>
    <submittedName>
        <fullName evidence="1">Uncharacterized protein</fullName>
    </submittedName>
</protein>
<keyword evidence="2" id="KW-1185">Reference proteome</keyword>
<gene>
    <name evidence="1" type="ORF">Psal009_02968</name>
</gene>
<evidence type="ECO:0000313" key="1">
    <source>
        <dbReference type="EMBL" id="QGO07031.1"/>
    </source>
</evidence>
<proteinExistence type="predicted"/>
<accession>A0A9Q5VGS6</accession>
<dbReference type="Proteomes" id="UP000422232">
    <property type="component" value="Chromosome"/>
</dbReference>
<name>A0A9Q5VGS6_PISSA</name>
<evidence type="ECO:0000313" key="2">
    <source>
        <dbReference type="Proteomes" id="UP000422232"/>
    </source>
</evidence>
<organism evidence="1 2">
    <name type="scientific">Piscirickettsia salmonis</name>
    <dbReference type="NCBI Taxonomy" id="1238"/>
    <lineage>
        <taxon>Bacteria</taxon>
        <taxon>Pseudomonadati</taxon>
        <taxon>Pseudomonadota</taxon>
        <taxon>Gammaproteobacteria</taxon>
        <taxon>Thiotrichales</taxon>
        <taxon>Piscirickettsiaceae</taxon>
        <taxon>Piscirickettsia</taxon>
    </lineage>
</organism>
<sequence length="69" mass="7939">MTDSEGKFKWPSDVCAAINRSKVQAEQRKDYRGLTAVSLFFGSYRDTHTKALYSQISQGFKTNTHQYKD</sequence>